<proteinExistence type="predicted"/>
<reference evidence="1 2" key="1">
    <citation type="submission" date="2016-03" db="EMBL/GenBank/DDBJ databases">
        <title>Comparative genomics of the ectomycorrhizal sister species Rhizopogon vinicolor and Rhizopogon vesiculosus (Basidiomycota: Boletales) reveals a divergence of the mating type B locus.</title>
        <authorList>
            <person name="Mujic A.B."/>
            <person name="Kuo A."/>
            <person name="Tritt A."/>
            <person name="Lipzen A."/>
            <person name="Chen C."/>
            <person name="Johnson J."/>
            <person name="Sharma A."/>
            <person name="Barry K."/>
            <person name="Grigoriev I.V."/>
            <person name="Spatafora J.W."/>
        </authorList>
    </citation>
    <scope>NUCLEOTIDE SEQUENCE [LARGE SCALE GENOMIC DNA]</scope>
    <source>
        <strain evidence="1 2">AM-OR11-056</strain>
    </source>
</reference>
<evidence type="ECO:0000313" key="2">
    <source>
        <dbReference type="Proteomes" id="UP000183567"/>
    </source>
</evidence>
<dbReference type="EMBL" id="LVVM01001530">
    <property type="protein sequence ID" value="OJA18376.1"/>
    <property type="molecule type" value="Genomic_DNA"/>
</dbReference>
<accession>A0A1J8QXZ8</accession>
<protein>
    <recommendedName>
        <fullName evidence="3">C2H2-type domain-containing protein</fullName>
    </recommendedName>
</protein>
<dbReference type="AlphaFoldDB" id="A0A1J8QXZ8"/>
<organism evidence="1 2">
    <name type="scientific">Rhizopogon vesiculosus</name>
    <dbReference type="NCBI Taxonomy" id="180088"/>
    <lineage>
        <taxon>Eukaryota</taxon>
        <taxon>Fungi</taxon>
        <taxon>Dikarya</taxon>
        <taxon>Basidiomycota</taxon>
        <taxon>Agaricomycotina</taxon>
        <taxon>Agaricomycetes</taxon>
        <taxon>Agaricomycetidae</taxon>
        <taxon>Boletales</taxon>
        <taxon>Suillineae</taxon>
        <taxon>Rhizopogonaceae</taxon>
        <taxon>Rhizopogon</taxon>
    </lineage>
</organism>
<dbReference type="Gene3D" id="3.30.160.60">
    <property type="entry name" value="Classic Zinc Finger"/>
    <property type="match status" value="1"/>
</dbReference>
<comment type="caution">
    <text evidence="1">The sequence shown here is derived from an EMBL/GenBank/DDBJ whole genome shotgun (WGS) entry which is preliminary data.</text>
</comment>
<gene>
    <name evidence="1" type="ORF">AZE42_00754</name>
</gene>
<name>A0A1J8QXZ8_9AGAM</name>
<dbReference type="Proteomes" id="UP000183567">
    <property type="component" value="Unassembled WGS sequence"/>
</dbReference>
<sequence>MPLSRADKKLYHYTTRRNFIDHTVLTPCTSFQVYPYILTSAIPVYMSLDIIDVDPETFVRVRQSDQPVIVYQCKLQGVPCGVFVEGNTTAIYAHLRRHGITGLDSDGISCTWGSCSKTFKRGNMIRHILAHLGVKVRCSVCGIVKCRRYLLNAHIMSSEQCHLAFVDVVHGPEGRFLVGTVDAATHQV</sequence>
<evidence type="ECO:0000313" key="1">
    <source>
        <dbReference type="EMBL" id="OJA18376.1"/>
    </source>
</evidence>
<dbReference type="OrthoDB" id="3437960at2759"/>
<evidence type="ECO:0008006" key="3">
    <source>
        <dbReference type="Google" id="ProtNLM"/>
    </source>
</evidence>
<keyword evidence="2" id="KW-1185">Reference proteome</keyword>